<dbReference type="AlphaFoldDB" id="A0AAN9KIF5"/>
<dbReference type="EMBL" id="JAYKXN010000001">
    <property type="protein sequence ID" value="KAK7317759.1"/>
    <property type="molecule type" value="Genomic_DNA"/>
</dbReference>
<protein>
    <submittedName>
        <fullName evidence="1">Uncharacterized protein</fullName>
    </submittedName>
</protein>
<accession>A0AAN9KIF5</accession>
<evidence type="ECO:0000313" key="2">
    <source>
        <dbReference type="Proteomes" id="UP001359559"/>
    </source>
</evidence>
<gene>
    <name evidence="1" type="ORF">RJT34_02250</name>
</gene>
<dbReference type="Proteomes" id="UP001359559">
    <property type="component" value="Unassembled WGS sequence"/>
</dbReference>
<name>A0AAN9KIF5_CLITE</name>
<comment type="caution">
    <text evidence="1">The sequence shown here is derived from an EMBL/GenBank/DDBJ whole genome shotgun (WGS) entry which is preliminary data.</text>
</comment>
<organism evidence="1 2">
    <name type="scientific">Clitoria ternatea</name>
    <name type="common">Butterfly pea</name>
    <dbReference type="NCBI Taxonomy" id="43366"/>
    <lineage>
        <taxon>Eukaryota</taxon>
        <taxon>Viridiplantae</taxon>
        <taxon>Streptophyta</taxon>
        <taxon>Embryophyta</taxon>
        <taxon>Tracheophyta</taxon>
        <taxon>Spermatophyta</taxon>
        <taxon>Magnoliopsida</taxon>
        <taxon>eudicotyledons</taxon>
        <taxon>Gunneridae</taxon>
        <taxon>Pentapetalae</taxon>
        <taxon>rosids</taxon>
        <taxon>fabids</taxon>
        <taxon>Fabales</taxon>
        <taxon>Fabaceae</taxon>
        <taxon>Papilionoideae</taxon>
        <taxon>50 kb inversion clade</taxon>
        <taxon>NPAAA clade</taxon>
        <taxon>indigoferoid/millettioid clade</taxon>
        <taxon>Phaseoleae</taxon>
        <taxon>Clitoria</taxon>
    </lineage>
</organism>
<proteinExistence type="predicted"/>
<reference evidence="1 2" key="1">
    <citation type="submission" date="2024-01" db="EMBL/GenBank/DDBJ databases">
        <title>The genomes of 5 underutilized Papilionoideae crops provide insights into root nodulation and disease resistance.</title>
        <authorList>
            <person name="Yuan L."/>
        </authorList>
    </citation>
    <scope>NUCLEOTIDE SEQUENCE [LARGE SCALE GENOMIC DNA]</scope>
    <source>
        <strain evidence="1">LY-2023</strain>
        <tissue evidence="1">Leaf</tissue>
    </source>
</reference>
<sequence length="87" mass="9764">MPQVLVMAVEVEEVIVTTIQLGHFQNALLGLFLLLEIRSTSLSPHLQCNEDAAFYPSLPATNIIPIQAFDLHDIYNDKKTFKIQLLA</sequence>
<keyword evidence="2" id="KW-1185">Reference proteome</keyword>
<evidence type="ECO:0000313" key="1">
    <source>
        <dbReference type="EMBL" id="KAK7317759.1"/>
    </source>
</evidence>